<accession>A0A0G4NT83</accession>
<dbReference type="GO" id="GO:0005739">
    <property type="term" value="C:mitochondrion"/>
    <property type="evidence" value="ECO:0007669"/>
    <property type="project" value="UniProtKB-SubCell"/>
</dbReference>
<proteinExistence type="inferred from homology"/>
<dbReference type="AlphaFoldDB" id="A0A0G4NT83"/>
<dbReference type="SUPFAM" id="SSF48403">
    <property type="entry name" value="Ankyrin repeat"/>
    <property type="match status" value="1"/>
</dbReference>
<feature type="repeat" description="ANK" evidence="6">
    <location>
        <begin position="157"/>
        <end position="189"/>
    </location>
</feature>
<dbReference type="PANTHER" id="PTHR24124">
    <property type="entry name" value="ANKYRIN REPEAT FAMILY A"/>
    <property type="match status" value="1"/>
</dbReference>
<feature type="repeat" description="ANK" evidence="6">
    <location>
        <begin position="293"/>
        <end position="325"/>
    </location>
</feature>
<dbReference type="InterPro" id="IPR036770">
    <property type="entry name" value="Ankyrin_rpt-contain_sf"/>
</dbReference>
<protein>
    <submittedName>
        <fullName evidence="9">Ankyrin repeat-containing domain</fullName>
    </submittedName>
</protein>
<dbReference type="PANTHER" id="PTHR24124:SF14">
    <property type="entry name" value="CHROMOSOME UNDETERMINED SCAFFOLD_25, WHOLE GENOME SHOTGUN SEQUENCE"/>
    <property type="match status" value="1"/>
</dbReference>
<gene>
    <name evidence="9" type="ORF">PCAMFM013_S001g000223</name>
</gene>
<evidence type="ECO:0000313" key="9">
    <source>
        <dbReference type="EMBL" id="CRL17263.1"/>
    </source>
</evidence>
<feature type="region of interest" description="Disordered" evidence="8">
    <location>
        <begin position="27"/>
        <end position="47"/>
    </location>
</feature>
<keyword evidence="7" id="KW-0175">Coiled coil</keyword>
<evidence type="ECO:0000256" key="6">
    <source>
        <dbReference type="PROSITE-ProRule" id="PRU00023"/>
    </source>
</evidence>
<evidence type="ECO:0000256" key="3">
    <source>
        <dbReference type="ARBA" id="ARBA00022737"/>
    </source>
</evidence>
<feature type="coiled-coil region" evidence="7">
    <location>
        <begin position="61"/>
        <end position="88"/>
    </location>
</feature>
<dbReference type="InterPro" id="IPR002110">
    <property type="entry name" value="Ankyrin_rpt"/>
</dbReference>
<dbReference type="EMBL" id="HG793134">
    <property type="protein sequence ID" value="CRL17263.1"/>
    <property type="molecule type" value="Genomic_DNA"/>
</dbReference>
<evidence type="ECO:0000313" key="10">
    <source>
        <dbReference type="Proteomes" id="UP000053732"/>
    </source>
</evidence>
<keyword evidence="10" id="KW-1185">Reference proteome</keyword>
<dbReference type="PROSITE" id="PS50088">
    <property type="entry name" value="ANK_REPEAT"/>
    <property type="match status" value="8"/>
</dbReference>
<dbReference type="GO" id="GO:0005634">
    <property type="term" value="C:nucleus"/>
    <property type="evidence" value="ECO:0007669"/>
    <property type="project" value="TreeGrafter"/>
</dbReference>
<dbReference type="Pfam" id="PF00023">
    <property type="entry name" value="Ank"/>
    <property type="match status" value="1"/>
</dbReference>
<dbReference type="Pfam" id="PF12796">
    <property type="entry name" value="Ank_2"/>
    <property type="match status" value="2"/>
</dbReference>
<comment type="subcellular location">
    <subcellularLocation>
        <location evidence="1">Mitochondrion</location>
    </subcellularLocation>
</comment>
<dbReference type="GO" id="GO:0042030">
    <property type="term" value="F:ATPase inhibitor activity"/>
    <property type="evidence" value="ECO:0007669"/>
    <property type="project" value="InterPro"/>
</dbReference>
<feature type="repeat" description="ANK" evidence="6">
    <location>
        <begin position="257"/>
        <end position="292"/>
    </location>
</feature>
<evidence type="ECO:0000256" key="7">
    <source>
        <dbReference type="SAM" id="Coils"/>
    </source>
</evidence>
<feature type="repeat" description="ANK" evidence="6">
    <location>
        <begin position="358"/>
        <end position="390"/>
    </location>
</feature>
<dbReference type="SMART" id="SM00248">
    <property type="entry name" value="ANK"/>
    <property type="match status" value="11"/>
</dbReference>
<organism evidence="9 10">
    <name type="scientific">Penicillium camemberti (strain FM 013)</name>
    <dbReference type="NCBI Taxonomy" id="1429867"/>
    <lineage>
        <taxon>Eukaryota</taxon>
        <taxon>Fungi</taxon>
        <taxon>Dikarya</taxon>
        <taxon>Ascomycota</taxon>
        <taxon>Pezizomycotina</taxon>
        <taxon>Eurotiomycetes</taxon>
        <taxon>Eurotiomycetidae</taxon>
        <taxon>Eurotiales</taxon>
        <taxon>Aspergillaceae</taxon>
        <taxon>Penicillium</taxon>
    </lineage>
</organism>
<evidence type="ECO:0000256" key="4">
    <source>
        <dbReference type="ARBA" id="ARBA00023043"/>
    </source>
</evidence>
<comment type="similarity">
    <text evidence="2">Belongs to the ATPase inhibitor family.</text>
</comment>
<keyword evidence="3" id="KW-0677">Repeat</keyword>
<dbReference type="Gene3D" id="1.20.5.500">
    <property type="entry name" value="Single helix bin"/>
    <property type="match status" value="1"/>
</dbReference>
<evidence type="ECO:0000256" key="2">
    <source>
        <dbReference type="ARBA" id="ARBA00010901"/>
    </source>
</evidence>
<reference evidence="9 10" key="1">
    <citation type="journal article" date="2014" name="Nat. Commun.">
        <title>Multiple recent horizontal transfers of a large genomic region in cheese making fungi.</title>
        <authorList>
            <person name="Cheeseman K."/>
            <person name="Ropars J."/>
            <person name="Renault P."/>
            <person name="Dupont J."/>
            <person name="Gouzy J."/>
            <person name="Branca A."/>
            <person name="Abraham A.L."/>
            <person name="Ceppi M."/>
            <person name="Conseiller E."/>
            <person name="Debuchy R."/>
            <person name="Malagnac F."/>
            <person name="Goarin A."/>
            <person name="Silar P."/>
            <person name="Lacoste S."/>
            <person name="Sallet E."/>
            <person name="Bensimon A."/>
            <person name="Giraud T."/>
            <person name="Brygoo Y."/>
        </authorList>
    </citation>
    <scope>NUCLEOTIDE SEQUENCE [LARGE SCALE GENOMIC DNA]</scope>
    <source>
        <strain evidence="10">FM 013</strain>
    </source>
</reference>
<dbReference type="Proteomes" id="UP000053732">
    <property type="component" value="Unassembled WGS sequence"/>
</dbReference>
<dbReference type="PRINTS" id="PR01415">
    <property type="entry name" value="ANKYRIN"/>
</dbReference>
<dbReference type="Pfam" id="PF13637">
    <property type="entry name" value="Ank_4"/>
    <property type="match status" value="1"/>
</dbReference>
<dbReference type="Pfam" id="PF04568">
    <property type="entry name" value="IATP"/>
    <property type="match status" value="1"/>
</dbReference>
<feature type="repeat" description="ANK" evidence="6">
    <location>
        <begin position="191"/>
        <end position="223"/>
    </location>
</feature>
<feature type="repeat" description="ANK" evidence="6">
    <location>
        <begin position="465"/>
        <end position="497"/>
    </location>
</feature>
<dbReference type="InterPro" id="IPR007648">
    <property type="entry name" value="ATPase_inhibitor_mt"/>
</dbReference>
<sequence length="580" mass="63121">MLRQFARPAATANRAVFTRSFSVAVPRMGEGDTGAPRSGGGASSGDAFTKREAAQESLYIREKELEKLAQLKKKISEQRKHLDELETHMYIEAPSILPGLNLRQIPPMTLLILPNELLLAIAETQDSQKDINAFARTSRRCYVLLNPFLYAYNARQHQGSALHWAANQGQLRTAEESLRQGADIESRHKKTRKTPLIQSAQCGHADIVAMLLAHGANPRAKGGQGIKDPITSAVLRNRAAVVSILLDNGVDVNLTGYKGSLLHLAAEKCHNSREEVARVLIEKGANLESMNDVKETPLQVACESGSVEVARCLIESGANLDARGLHGRSLLHLASSMDINTTKLLVEKGADVEVRDKHGETPLHLACWFGRVETVAFLLDQGADIEARSSNGSTPLLRGLLWECSVRRDLGPVSVTSLLLERGANPGQGNDSNITPLHCATSKEDLGLFKRFLQYGADLEPKTRLGLTPLHKLACSGALESAMYSLQKGADVQPRDGEGNTPLHLAAQKNDVEFVRLLLDAGADRLIKNHKGQLPVHLAAKGTAKSEGVQKFEERQRKVVDLLEAQSEHPSTLGTVTRST</sequence>
<feature type="repeat" description="ANK" evidence="6">
    <location>
        <begin position="432"/>
        <end position="464"/>
    </location>
</feature>
<dbReference type="Gene3D" id="1.25.40.20">
    <property type="entry name" value="Ankyrin repeat-containing domain"/>
    <property type="match status" value="4"/>
</dbReference>
<dbReference type="STRING" id="1429867.A0A0G4NT83"/>
<feature type="repeat" description="ANK" evidence="6">
    <location>
        <begin position="498"/>
        <end position="530"/>
    </location>
</feature>
<dbReference type="PROSITE" id="PS50297">
    <property type="entry name" value="ANK_REP_REGION"/>
    <property type="match status" value="4"/>
</dbReference>
<keyword evidence="5" id="KW-0496">Mitochondrion</keyword>
<name>A0A0G4NT83_PENC3</name>
<evidence type="ECO:0000256" key="8">
    <source>
        <dbReference type="SAM" id="MobiDB-lite"/>
    </source>
</evidence>
<dbReference type="GO" id="GO:0010468">
    <property type="term" value="P:regulation of gene expression"/>
    <property type="evidence" value="ECO:0007669"/>
    <property type="project" value="TreeGrafter"/>
</dbReference>
<evidence type="ECO:0000256" key="1">
    <source>
        <dbReference type="ARBA" id="ARBA00004173"/>
    </source>
</evidence>
<keyword evidence="4 6" id="KW-0040">ANK repeat</keyword>
<evidence type="ECO:0000256" key="5">
    <source>
        <dbReference type="ARBA" id="ARBA00023128"/>
    </source>
</evidence>